<evidence type="ECO:0000313" key="14">
    <source>
        <dbReference type="Proteomes" id="UP000178372"/>
    </source>
</evidence>
<dbReference type="PANTHER" id="PTHR30478:SF0">
    <property type="entry name" value="BETA SLIDING CLAMP"/>
    <property type="match status" value="1"/>
</dbReference>
<evidence type="ECO:0000256" key="1">
    <source>
        <dbReference type="ARBA" id="ARBA00004496"/>
    </source>
</evidence>
<keyword evidence="8" id="KW-0238">DNA-binding</keyword>
<evidence type="ECO:0000256" key="7">
    <source>
        <dbReference type="ARBA" id="ARBA00022932"/>
    </source>
</evidence>
<dbReference type="EMBL" id="MFZF01000033">
    <property type="protein sequence ID" value="OGK15225.1"/>
    <property type="molecule type" value="Genomic_DNA"/>
</dbReference>
<comment type="similarity">
    <text evidence="2 9">Belongs to the beta sliding clamp family.</text>
</comment>
<reference evidence="13 14" key="1">
    <citation type="journal article" date="2016" name="Nat. Commun.">
        <title>Thousands of microbial genomes shed light on interconnected biogeochemical processes in an aquifer system.</title>
        <authorList>
            <person name="Anantharaman K."/>
            <person name="Brown C.T."/>
            <person name="Hug L.A."/>
            <person name="Sharon I."/>
            <person name="Castelle C.J."/>
            <person name="Probst A.J."/>
            <person name="Thomas B.C."/>
            <person name="Singh A."/>
            <person name="Wilkins M.J."/>
            <person name="Karaoz U."/>
            <person name="Brodie E.L."/>
            <person name="Williams K.H."/>
            <person name="Hubbard S.S."/>
            <person name="Banfield J.F."/>
        </authorList>
    </citation>
    <scope>NUCLEOTIDE SEQUENCE [LARGE SCALE GENOMIC DNA]</scope>
</reference>
<keyword evidence="7 9" id="KW-0239">DNA-directed DNA polymerase</keyword>
<dbReference type="PIRSF" id="PIRSF000804">
    <property type="entry name" value="DNA_pol_III_b"/>
    <property type="match status" value="1"/>
</dbReference>
<dbReference type="Pfam" id="PF00712">
    <property type="entry name" value="DNA_pol3_beta"/>
    <property type="match status" value="1"/>
</dbReference>
<dbReference type="GO" id="GO:0006271">
    <property type="term" value="P:DNA strand elongation involved in DNA replication"/>
    <property type="evidence" value="ECO:0007669"/>
    <property type="project" value="TreeGrafter"/>
</dbReference>
<evidence type="ECO:0000256" key="4">
    <source>
        <dbReference type="ARBA" id="ARBA00022679"/>
    </source>
</evidence>
<evidence type="ECO:0000313" key="13">
    <source>
        <dbReference type="EMBL" id="OGK15225.1"/>
    </source>
</evidence>
<dbReference type="InterPro" id="IPR022635">
    <property type="entry name" value="DNA_polIII_beta_C"/>
</dbReference>
<dbReference type="AlphaFoldDB" id="A0A1F7G902"/>
<dbReference type="Gene3D" id="3.10.150.10">
    <property type="entry name" value="DNA Polymerase III, subunit A, domain 2"/>
    <property type="match status" value="1"/>
</dbReference>
<keyword evidence="6 9" id="KW-0235">DNA replication</keyword>
<dbReference type="GO" id="GO:0005737">
    <property type="term" value="C:cytoplasm"/>
    <property type="evidence" value="ECO:0007669"/>
    <property type="project" value="UniProtKB-SubCell"/>
</dbReference>
<dbReference type="NCBIfam" id="TIGR00663">
    <property type="entry name" value="dnan"/>
    <property type="match status" value="1"/>
</dbReference>
<feature type="domain" description="DNA polymerase III beta sliding clamp central" evidence="11">
    <location>
        <begin position="131"/>
        <end position="239"/>
    </location>
</feature>
<feature type="domain" description="DNA polymerase III beta sliding clamp C-terminal" evidence="12">
    <location>
        <begin position="243"/>
        <end position="364"/>
    </location>
</feature>
<evidence type="ECO:0000256" key="8">
    <source>
        <dbReference type="ARBA" id="ARBA00023125"/>
    </source>
</evidence>
<sequence length="370" mass="41646">MKFLIDKDVFQKEITNAVKFTSSQLSSLPSLQGVFIELVNKSFTLKSTNLNDFYQTTLPTESSDSFKAIFDAKKVLEFLNVLPQGKITISLKPSGLLILSPSLQGEFNLFQLDDYPAFPETDSQEEVVLTEEMVSTLPLVLFSSSRDDARPVLTGVLIESKDEVARFVTTDGFRLSVSNFTTDNANNWSFIASSRFLQELIVLYKGKELHLKYSKENKVFISKFGNTRLISRTIEGDFPPYQKVIPDKSTTNITLDVLKLSKNIKAVSIFARDQSNIIILDIQKNLLTIKPKGQKGESSYATQEIVSFDGEPIKIAFNYRFILDFLNIIPFEKITVGLTTSVSPVVFKEDSGDPNYLHIIMPLRTEEIEG</sequence>
<dbReference type="GO" id="GO:0008408">
    <property type="term" value="F:3'-5' exonuclease activity"/>
    <property type="evidence" value="ECO:0007669"/>
    <property type="project" value="InterPro"/>
</dbReference>
<evidence type="ECO:0000256" key="3">
    <source>
        <dbReference type="ARBA" id="ARBA00022490"/>
    </source>
</evidence>
<dbReference type="SMART" id="SM00480">
    <property type="entry name" value="POL3Bc"/>
    <property type="match status" value="1"/>
</dbReference>
<keyword evidence="4 9" id="KW-0808">Transferase</keyword>
<organism evidence="13 14">
    <name type="scientific">Candidatus Roizmanbacteria bacterium RIFCSPHIGHO2_01_FULL_39_12b</name>
    <dbReference type="NCBI Taxonomy" id="1802030"/>
    <lineage>
        <taxon>Bacteria</taxon>
        <taxon>Candidatus Roizmaniibacteriota</taxon>
    </lineage>
</organism>
<proteinExistence type="inferred from homology"/>
<evidence type="ECO:0000256" key="9">
    <source>
        <dbReference type="PIRNR" id="PIRNR000804"/>
    </source>
</evidence>
<name>A0A1F7G902_9BACT</name>
<evidence type="ECO:0000256" key="2">
    <source>
        <dbReference type="ARBA" id="ARBA00010752"/>
    </source>
</evidence>
<keyword evidence="5 9" id="KW-0548">Nucleotidyltransferase</keyword>
<evidence type="ECO:0000256" key="5">
    <source>
        <dbReference type="ARBA" id="ARBA00022695"/>
    </source>
</evidence>
<dbReference type="GO" id="GO:0009360">
    <property type="term" value="C:DNA polymerase III complex"/>
    <property type="evidence" value="ECO:0007669"/>
    <property type="project" value="InterPro"/>
</dbReference>
<keyword evidence="3 9" id="KW-0963">Cytoplasm</keyword>
<accession>A0A1F7G902</accession>
<dbReference type="InterPro" id="IPR001001">
    <property type="entry name" value="DNA_polIII_beta"/>
</dbReference>
<comment type="subunit">
    <text evidence="9">Forms a ring-shaped head-to-tail homodimer around DNA.</text>
</comment>
<dbReference type="Proteomes" id="UP000178372">
    <property type="component" value="Unassembled WGS sequence"/>
</dbReference>
<dbReference type="InterPro" id="IPR046938">
    <property type="entry name" value="DNA_clamp_sf"/>
</dbReference>
<dbReference type="Gene3D" id="3.70.10.10">
    <property type="match status" value="1"/>
</dbReference>
<dbReference type="GO" id="GO:0003887">
    <property type="term" value="F:DNA-directed DNA polymerase activity"/>
    <property type="evidence" value="ECO:0007669"/>
    <property type="project" value="UniProtKB-UniRule"/>
</dbReference>
<evidence type="ECO:0000259" key="11">
    <source>
        <dbReference type="Pfam" id="PF02767"/>
    </source>
</evidence>
<dbReference type="Pfam" id="PF02768">
    <property type="entry name" value="DNA_pol3_beta_3"/>
    <property type="match status" value="1"/>
</dbReference>
<dbReference type="InterPro" id="IPR022637">
    <property type="entry name" value="DNA_polIII_beta_cen"/>
</dbReference>
<dbReference type="Pfam" id="PF02767">
    <property type="entry name" value="DNA_pol3_beta_2"/>
    <property type="match status" value="1"/>
</dbReference>
<dbReference type="CDD" id="cd00140">
    <property type="entry name" value="beta_clamp"/>
    <property type="match status" value="1"/>
</dbReference>
<dbReference type="SUPFAM" id="SSF55979">
    <property type="entry name" value="DNA clamp"/>
    <property type="match status" value="3"/>
</dbReference>
<comment type="subcellular location">
    <subcellularLocation>
        <location evidence="1 9">Cytoplasm</location>
    </subcellularLocation>
</comment>
<gene>
    <name evidence="13" type="ORF">A2690_00410</name>
</gene>
<comment type="caution">
    <text evidence="13">The sequence shown here is derived from an EMBL/GenBank/DDBJ whole genome shotgun (WGS) entry which is preliminary data.</text>
</comment>
<dbReference type="PANTHER" id="PTHR30478">
    <property type="entry name" value="DNA POLYMERASE III SUBUNIT BETA"/>
    <property type="match status" value="1"/>
</dbReference>
<evidence type="ECO:0000256" key="6">
    <source>
        <dbReference type="ARBA" id="ARBA00022705"/>
    </source>
</evidence>
<evidence type="ECO:0000259" key="12">
    <source>
        <dbReference type="Pfam" id="PF02768"/>
    </source>
</evidence>
<dbReference type="InterPro" id="IPR022634">
    <property type="entry name" value="DNA_polIII_beta_N"/>
</dbReference>
<comment type="function">
    <text evidence="9">Confers DNA tethering and processivity to DNA polymerases and other proteins. Acts as a clamp, forming a ring around DNA (a reaction catalyzed by the clamp-loading complex) which diffuses in an ATP-independent manner freely and bidirectionally along dsDNA. Initially characterized for its ability to contact the catalytic subunit of DNA polymerase III (Pol III), a complex, multichain enzyme responsible for most of the replicative synthesis in bacteria; Pol III exhibits 3'-5' exonuclease proofreading activity. The beta chain is required for initiation of replication as well as for processivity of DNA replication.</text>
</comment>
<dbReference type="GO" id="GO:0003677">
    <property type="term" value="F:DNA binding"/>
    <property type="evidence" value="ECO:0007669"/>
    <property type="project" value="UniProtKB-UniRule"/>
</dbReference>
<feature type="domain" description="DNA polymerase III beta sliding clamp N-terminal" evidence="10">
    <location>
        <begin position="1"/>
        <end position="118"/>
    </location>
</feature>
<protein>
    <recommendedName>
        <fullName evidence="9">Beta sliding clamp</fullName>
    </recommendedName>
</protein>
<evidence type="ECO:0000259" key="10">
    <source>
        <dbReference type="Pfam" id="PF00712"/>
    </source>
</evidence>